<dbReference type="AlphaFoldDB" id="A0A8J4FYF2"/>
<dbReference type="GO" id="GO:0090522">
    <property type="term" value="P:vesicle tethering involved in exocytosis"/>
    <property type="evidence" value="ECO:0007669"/>
    <property type="project" value="InterPro"/>
</dbReference>
<dbReference type="GO" id="GO:0006893">
    <property type="term" value="P:Golgi to plasma membrane transport"/>
    <property type="evidence" value="ECO:0007669"/>
    <property type="project" value="TreeGrafter"/>
</dbReference>
<dbReference type="GO" id="GO:0016020">
    <property type="term" value="C:membrane"/>
    <property type="evidence" value="ECO:0007669"/>
    <property type="project" value="TreeGrafter"/>
</dbReference>
<dbReference type="PANTHER" id="PTHR12702:SF0">
    <property type="entry name" value="EXOCYST COMPLEX COMPONENT 6"/>
    <property type="match status" value="1"/>
</dbReference>
<reference evidence="3" key="1">
    <citation type="journal article" date="2021" name="Proc. Natl. Acad. Sci. U.S.A.">
        <title>Three genomes in the algal genus Volvox reveal the fate of a haploid sex-determining region after a transition to homothallism.</title>
        <authorList>
            <person name="Yamamoto K."/>
            <person name="Hamaji T."/>
            <person name="Kawai-Toyooka H."/>
            <person name="Matsuzaki R."/>
            <person name="Takahashi F."/>
            <person name="Nishimura Y."/>
            <person name="Kawachi M."/>
            <person name="Noguchi H."/>
            <person name="Minakuchi Y."/>
            <person name="Umen J.G."/>
            <person name="Toyoda A."/>
            <person name="Nozaki H."/>
        </authorList>
    </citation>
    <scope>NUCLEOTIDE SEQUENCE</scope>
    <source>
        <strain evidence="3">NIES-3786</strain>
    </source>
</reference>
<proteinExistence type="predicted"/>
<keyword evidence="1" id="KW-0175">Coiled coil</keyword>
<comment type="caution">
    <text evidence="3">The sequence shown here is derived from an EMBL/GenBank/DDBJ whole genome shotgun (WGS) entry which is preliminary data.</text>
</comment>
<dbReference type="OrthoDB" id="10267033at2759"/>
<keyword evidence="4" id="KW-1185">Reference proteome</keyword>
<accession>A0A8J4FYF2</accession>
<dbReference type="Gene3D" id="1.20.58.670">
    <property type="entry name" value="Dsl1p vesicle tethering complex, Tip20p subunit, domain D"/>
    <property type="match status" value="1"/>
</dbReference>
<dbReference type="PANTHER" id="PTHR12702">
    <property type="entry name" value="SEC15"/>
    <property type="match status" value="1"/>
</dbReference>
<dbReference type="InterPro" id="IPR046361">
    <property type="entry name" value="EXOC6/Sec15_C"/>
</dbReference>
<evidence type="ECO:0000256" key="1">
    <source>
        <dbReference type="ARBA" id="ARBA00023054"/>
    </source>
</evidence>
<dbReference type="EMBL" id="BNCP01000068">
    <property type="protein sequence ID" value="GIL91747.1"/>
    <property type="molecule type" value="Genomic_DNA"/>
</dbReference>
<evidence type="ECO:0000313" key="4">
    <source>
        <dbReference type="Proteomes" id="UP000747110"/>
    </source>
</evidence>
<dbReference type="GO" id="GO:0000145">
    <property type="term" value="C:exocyst"/>
    <property type="evidence" value="ECO:0007669"/>
    <property type="project" value="TreeGrafter"/>
</dbReference>
<gene>
    <name evidence="3" type="ORF">Vretifemale_19325</name>
</gene>
<dbReference type="Pfam" id="PF04091">
    <property type="entry name" value="Sec15_C"/>
    <property type="match status" value="1"/>
</dbReference>
<name>A0A8J4FYF2_9CHLO</name>
<protein>
    <recommendedName>
        <fullName evidence="2">Exocyst complex subunit EXOC6/Sec15 C-terminal domain-containing protein</fullName>
    </recommendedName>
</protein>
<dbReference type="Proteomes" id="UP000747110">
    <property type="component" value="Unassembled WGS sequence"/>
</dbReference>
<dbReference type="InterPro" id="IPR042044">
    <property type="entry name" value="EXOC6PINT-1/Sec15/Tip20_C_dom2"/>
</dbReference>
<dbReference type="GO" id="GO:0006886">
    <property type="term" value="P:intracellular protein transport"/>
    <property type="evidence" value="ECO:0007669"/>
    <property type="project" value="InterPro"/>
</dbReference>
<feature type="domain" description="Exocyst complex subunit EXOC6/Sec15 C-terminal" evidence="2">
    <location>
        <begin position="24"/>
        <end position="112"/>
    </location>
</feature>
<evidence type="ECO:0000313" key="3">
    <source>
        <dbReference type="EMBL" id="GIL91747.1"/>
    </source>
</evidence>
<evidence type="ECO:0000259" key="2">
    <source>
        <dbReference type="Pfam" id="PF04091"/>
    </source>
</evidence>
<organism evidence="3 4">
    <name type="scientific">Volvox reticuliferus</name>
    <dbReference type="NCBI Taxonomy" id="1737510"/>
    <lineage>
        <taxon>Eukaryota</taxon>
        <taxon>Viridiplantae</taxon>
        <taxon>Chlorophyta</taxon>
        <taxon>core chlorophytes</taxon>
        <taxon>Chlorophyceae</taxon>
        <taxon>CS clade</taxon>
        <taxon>Chlamydomonadales</taxon>
        <taxon>Volvocaceae</taxon>
        <taxon>Volvox</taxon>
    </lineage>
</organism>
<dbReference type="InterPro" id="IPR007225">
    <property type="entry name" value="EXOC6/Sec15"/>
</dbReference>
<sequence>MLSVAVIPTSSPPRPHPLATAQDTFDAAASILPRSSFLFLSRAVVRATGNALMALLKEGVKTYNMFAVERLATDVALLDRFIVGCPVPHLAQEFAEPRQLCALLLSPRVGWYGEIMGWRHYGLGWHGNHV</sequence>